<dbReference type="PANTHER" id="PTHR22605:SF16">
    <property type="entry name" value="E3 UBIQUITIN-PROTEIN LIGASE RNF213"/>
    <property type="match status" value="1"/>
</dbReference>
<proteinExistence type="evidence at transcript level"/>
<reference evidence="1" key="1">
    <citation type="submission" date="2020-04" db="EMBL/GenBank/DDBJ databases">
        <authorList>
            <person name="Neveu A P."/>
        </authorList>
    </citation>
    <scope>NUCLEOTIDE SEQUENCE</scope>
    <source>
        <tissue evidence="1">Whole embryo</tissue>
    </source>
</reference>
<dbReference type="AlphaFoldDB" id="A0A6F9DRW7"/>
<gene>
    <name evidence="1" type="primary">Rnf213-002</name>
</gene>
<organism evidence="1">
    <name type="scientific">Phallusia mammillata</name>
    <dbReference type="NCBI Taxonomy" id="59560"/>
    <lineage>
        <taxon>Eukaryota</taxon>
        <taxon>Metazoa</taxon>
        <taxon>Chordata</taxon>
        <taxon>Tunicata</taxon>
        <taxon>Ascidiacea</taxon>
        <taxon>Phlebobranchia</taxon>
        <taxon>Ascidiidae</taxon>
        <taxon>Phallusia</taxon>
    </lineage>
</organism>
<dbReference type="GO" id="GO:0004842">
    <property type="term" value="F:ubiquitin-protein transferase activity"/>
    <property type="evidence" value="ECO:0007669"/>
    <property type="project" value="InterPro"/>
</dbReference>
<dbReference type="PANTHER" id="PTHR22605">
    <property type="entry name" value="RZ-TYPE DOMAIN-CONTAINING PROTEIN"/>
    <property type="match status" value="1"/>
</dbReference>
<accession>A0A6F9DRW7</accession>
<dbReference type="EMBL" id="LR789783">
    <property type="protein sequence ID" value="CAB3265645.1"/>
    <property type="molecule type" value="mRNA"/>
</dbReference>
<dbReference type="GO" id="GO:0016887">
    <property type="term" value="F:ATP hydrolysis activity"/>
    <property type="evidence" value="ECO:0007669"/>
    <property type="project" value="InterPro"/>
</dbReference>
<protein>
    <submittedName>
        <fullName evidence="1">E3 ubiquitin-protein ligase rnf213-alpha-like</fullName>
    </submittedName>
</protein>
<evidence type="ECO:0000313" key="1">
    <source>
        <dbReference type="EMBL" id="CAB3265645.1"/>
    </source>
</evidence>
<name>A0A6F9DRW7_9ASCI</name>
<sequence>MGQIVTDLKQLADCLGKNLDDAIIIMHHILHEMRKSNTHTNDSQCHFLDMSGREKWEDAFQKRFLSHVFVNTDSVLNKAHQVILDAGKLTEKPLHRMVYEINQCQDLGKGLVEWKNPALWKYRNHINLQHLKLRLEATDETAGRVGVVLKVLLNMEDLELIQHIRLILQVQSAFITKYRHKVDIHEANRFTLQDYLNGTDEDLMMYIKIWNIVRKRLVNAHRYNTLKQYYDTDMDMESSISMCLPSDRGKGCCALVFIEYLIELQNGLLHKCRELILPTPVFQQIDAPDVSSKHLVCINLHHDLLPLVLANSQYEATVVSGNTHLAITYNLHVLQRKVEENFILRKRIIKKETIPRMTYPQDVGLGKDCQVLQKSVKQIPLPVTLTQTIDNAALHARKADISEAVRYVTLIIQFLGKIGGSEGEQKICDYAKNELTLPVDETGMIPPSAQFRHCLSLYERLSWHRSLISIQIGQNPFEMVQTADDERGNGVVWRETIKFIKMSDKLEEEVKKALRSLNIEKLQLELNSLMMVGPDLQEDWSLADCLFAYLDGKYDDTDNNWCYQIPEQVLVKHSLQLFKISMKFMAAPKQLSE</sequence>
<dbReference type="InterPro" id="IPR031248">
    <property type="entry name" value="RNF213"/>
</dbReference>